<evidence type="ECO:0000313" key="2">
    <source>
        <dbReference type="Proteomes" id="UP000035642"/>
    </source>
</evidence>
<sequence>RIPYATPPIRDLRFEKPRPPQKWAGIRDATEYGPACMSNSSMTTSPQKWIDEDCLHVNIFAGVDCLVSDACPVVFYIHGGGFNYDSAVMFNDEFLINNFGGNDVVLVIPGVRLGFFGLLNFDDEDVVPANIAAYDLIAALQFVQKDIKPFGGNPDDVTLFGHSQGATTVAQFLFSKEIDPSRKVSTEYVKWRPKAENSHGNAMCHSHQNNRFILIMRHSSLLFIFGFLELIQNASRVPRACVLGSCTRHVLQCRPRYVSVSYACLVVYLVYVCRLGVLYDDIEWSARFANLFVSARLTGDQINCTRAHTITISTIRANYAIFPFT</sequence>
<dbReference type="InterPro" id="IPR029058">
    <property type="entry name" value="AB_hydrolase_fold"/>
</dbReference>
<dbReference type="Proteomes" id="UP000035642">
    <property type="component" value="Unassembled WGS sequence"/>
</dbReference>
<dbReference type="Pfam" id="PF00135">
    <property type="entry name" value="COesterase"/>
    <property type="match status" value="1"/>
</dbReference>
<dbReference type="PANTHER" id="PTHR45580:SF6">
    <property type="entry name" value="CARBOXYLESTERASE TYPE B DOMAIN-CONTAINING PROTEIN"/>
    <property type="match status" value="1"/>
</dbReference>
<evidence type="ECO:0000313" key="3">
    <source>
        <dbReference type="WBParaSite" id="ACAC_0000776801-mRNA-1"/>
    </source>
</evidence>
<dbReference type="PANTHER" id="PTHR45580">
    <property type="entry name" value="PROTEIN CBG05369"/>
    <property type="match status" value="1"/>
</dbReference>
<dbReference type="InterPro" id="IPR002018">
    <property type="entry name" value="CarbesteraseB"/>
</dbReference>
<organism evidence="2 3">
    <name type="scientific">Angiostrongylus cantonensis</name>
    <name type="common">Rat lungworm</name>
    <dbReference type="NCBI Taxonomy" id="6313"/>
    <lineage>
        <taxon>Eukaryota</taxon>
        <taxon>Metazoa</taxon>
        <taxon>Ecdysozoa</taxon>
        <taxon>Nematoda</taxon>
        <taxon>Chromadorea</taxon>
        <taxon>Rhabditida</taxon>
        <taxon>Rhabditina</taxon>
        <taxon>Rhabditomorpha</taxon>
        <taxon>Strongyloidea</taxon>
        <taxon>Metastrongylidae</taxon>
        <taxon>Angiostrongylus</taxon>
    </lineage>
</organism>
<accession>A0A0K0DBG6</accession>
<protein>
    <submittedName>
        <fullName evidence="3">COesterase domain-containing protein</fullName>
    </submittedName>
</protein>
<reference evidence="2" key="1">
    <citation type="submission" date="2012-09" db="EMBL/GenBank/DDBJ databases">
        <authorList>
            <person name="Martin A.A."/>
        </authorList>
    </citation>
    <scope>NUCLEOTIDE SEQUENCE</scope>
</reference>
<evidence type="ECO:0000259" key="1">
    <source>
        <dbReference type="Pfam" id="PF00135"/>
    </source>
</evidence>
<dbReference type="AlphaFoldDB" id="A0A0K0DBG6"/>
<feature type="domain" description="Carboxylesterase type B" evidence="1">
    <location>
        <begin position="2"/>
        <end position="176"/>
    </location>
</feature>
<name>A0A0K0DBG6_ANGCA</name>
<dbReference type="SUPFAM" id="SSF53474">
    <property type="entry name" value="alpha/beta-Hydrolases"/>
    <property type="match status" value="1"/>
</dbReference>
<keyword evidence="2" id="KW-1185">Reference proteome</keyword>
<dbReference type="STRING" id="6313.A0A0K0DBG6"/>
<dbReference type="Gene3D" id="3.40.50.1820">
    <property type="entry name" value="alpha/beta hydrolase"/>
    <property type="match status" value="1"/>
</dbReference>
<dbReference type="WBParaSite" id="ACAC_0000776801-mRNA-1">
    <property type="protein sequence ID" value="ACAC_0000776801-mRNA-1"/>
    <property type="gene ID" value="ACAC_0000776801"/>
</dbReference>
<reference evidence="3" key="2">
    <citation type="submission" date="2017-02" db="UniProtKB">
        <authorList>
            <consortium name="WormBaseParasite"/>
        </authorList>
    </citation>
    <scope>IDENTIFICATION</scope>
</reference>
<proteinExistence type="predicted"/>